<dbReference type="Gene3D" id="3.90.79.10">
    <property type="entry name" value="Nucleoside Triphosphate Pyrophosphohydrolase"/>
    <property type="match status" value="1"/>
</dbReference>
<organism evidence="10 11">
    <name type="scientific">Snuella lapsa</name>
    <dbReference type="NCBI Taxonomy" id="870481"/>
    <lineage>
        <taxon>Bacteria</taxon>
        <taxon>Pseudomonadati</taxon>
        <taxon>Bacteroidota</taxon>
        <taxon>Flavobacteriia</taxon>
        <taxon>Flavobacteriales</taxon>
        <taxon>Flavobacteriaceae</taxon>
        <taxon>Snuella</taxon>
    </lineage>
</organism>
<keyword evidence="11" id="KW-1185">Reference proteome</keyword>
<sequence length="195" mass="22131">MATEPIKNITSKVLSHFWGKLERIDYDFRFKNNTWKRLSREVYGKSDGVAVLLYNPQTKSVILSKQFRMPAYVADPQCGFSIEVCGGAIDPDESPETAVKREAREEIGYRILNLKPVGTVFLSPGIVKERVHLFVCSYKDSDRIDTGGGVDTEDEEIEVLEMPFKQAVEMIPTGEINDARTIMLLQYAQIHKLLE</sequence>
<comment type="catalytic activity">
    <reaction evidence="1">
        <text>GDP-alpha-D-mannose + H2O = alpha-D-mannose 1-phosphate + GMP + 2 H(+)</text>
        <dbReference type="Rhea" id="RHEA:27978"/>
        <dbReference type="ChEBI" id="CHEBI:15377"/>
        <dbReference type="ChEBI" id="CHEBI:15378"/>
        <dbReference type="ChEBI" id="CHEBI:57527"/>
        <dbReference type="ChEBI" id="CHEBI:58115"/>
        <dbReference type="ChEBI" id="CHEBI:58409"/>
    </reaction>
</comment>
<name>A0ABP6YDN4_9FLAO</name>
<dbReference type="PROSITE" id="PS51462">
    <property type="entry name" value="NUDIX"/>
    <property type="match status" value="1"/>
</dbReference>
<comment type="similarity">
    <text evidence="3">Belongs to the Nudix hydrolase family. NudK subfamily.</text>
</comment>
<keyword evidence="6" id="KW-0378">Hydrolase</keyword>
<dbReference type="EMBL" id="BAABCY010000086">
    <property type="protein sequence ID" value="GAA3581478.1"/>
    <property type="molecule type" value="Genomic_DNA"/>
</dbReference>
<dbReference type="CDD" id="cd24157">
    <property type="entry name" value="NUDIX_GDPMK"/>
    <property type="match status" value="1"/>
</dbReference>
<evidence type="ECO:0000256" key="5">
    <source>
        <dbReference type="ARBA" id="ARBA00016377"/>
    </source>
</evidence>
<dbReference type="InterPro" id="IPR015797">
    <property type="entry name" value="NUDIX_hydrolase-like_dom_sf"/>
</dbReference>
<evidence type="ECO:0000256" key="8">
    <source>
        <dbReference type="ARBA" id="ARBA00032272"/>
    </source>
</evidence>
<evidence type="ECO:0000256" key="7">
    <source>
        <dbReference type="ARBA" id="ARBA00032162"/>
    </source>
</evidence>
<dbReference type="Pfam" id="PF00293">
    <property type="entry name" value="NUDIX"/>
    <property type="match status" value="1"/>
</dbReference>
<evidence type="ECO:0000256" key="6">
    <source>
        <dbReference type="ARBA" id="ARBA00022801"/>
    </source>
</evidence>
<gene>
    <name evidence="10" type="primary">nudK</name>
    <name evidence="10" type="ORF">GCM10022395_32530</name>
</gene>
<evidence type="ECO:0000313" key="11">
    <source>
        <dbReference type="Proteomes" id="UP001500954"/>
    </source>
</evidence>
<dbReference type="InterPro" id="IPR000086">
    <property type="entry name" value="NUDIX_hydrolase_dom"/>
</dbReference>
<dbReference type="InterPro" id="IPR004385">
    <property type="entry name" value="NDP_pyrophosphatase"/>
</dbReference>
<dbReference type="Proteomes" id="UP001500954">
    <property type="component" value="Unassembled WGS sequence"/>
</dbReference>
<evidence type="ECO:0000259" key="9">
    <source>
        <dbReference type="PROSITE" id="PS51462"/>
    </source>
</evidence>
<comment type="caution">
    <text evidence="10">The sequence shown here is derived from an EMBL/GenBank/DDBJ whole genome shotgun (WGS) entry which is preliminary data.</text>
</comment>
<accession>A0ABP6YDN4</accession>
<proteinExistence type="inferred from homology"/>
<dbReference type="InterPro" id="IPR020084">
    <property type="entry name" value="NUDIX_hydrolase_CS"/>
</dbReference>
<protein>
    <recommendedName>
        <fullName evidence="5">GDP-mannose pyrophosphatase</fullName>
    </recommendedName>
    <alternativeName>
        <fullName evidence="7">GDP-mannose hydrolase</fullName>
    </alternativeName>
    <alternativeName>
        <fullName evidence="8">GDPMK</fullName>
    </alternativeName>
</protein>
<dbReference type="NCBIfam" id="TIGR00052">
    <property type="entry name" value="nudix-type nucleoside diphosphatase, YffH/AdpP family"/>
    <property type="match status" value="1"/>
</dbReference>
<dbReference type="PANTHER" id="PTHR11839:SF18">
    <property type="entry name" value="NUDIX HYDROLASE DOMAIN-CONTAINING PROTEIN"/>
    <property type="match status" value="1"/>
</dbReference>
<dbReference type="SUPFAM" id="SSF55811">
    <property type="entry name" value="Nudix"/>
    <property type="match status" value="1"/>
</dbReference>
<dbReference type="RefSeq" id="WP_345007476.1">
    <property type="nucleotide sequence ID" value="NZ_BAABCY010000086.1"/>
</dbReference>
<reference evidence="11" key="1">
    <citation type="journal article" date="2019" name="Int. J. Syst. Evol. Microbiol.">
        <title>The Global Catalogue of Microorganisms (GCM) 10K type strain sequencing project: providing services to taxonomists for standard genome sequencing and annotation.</title>
        <authorList>
            <consortium name="The Broad Institute Genomics Platform"/>
            <consortium name="The Broad Institute Genome Sequencing Center for Infectious Disease"/>
            <person name="Wu L."/>
            <person name="Ma J."/>
        </authorList>
    </citation>
    <scope>NUCLEOTIDE SEQUENCE [LARGE SCALE GENOMIC DNA]</scope>
    <source>
        <strain evidence="11">JCM 17111</strain>
    </source>
</reference>
<evidence type="ECO:0000313" key="10">
    <source>
        <dbReference type="EMBL" id="GAA3581478.1"/>
    </source>
</evidence>
<comment type="subunit">
    <text evidence="4">Homodimer.</text>
</comment>
<evidence type="ECO:0000256" key="4">
    <source>
        <dbReference type="ARBA" id="ARBA00011738"/>
    </source>
</evidence>
<dbReference type="PROSITE" id="PS00893">
    <property type="entry name" value="NUDIX_BOX"/>
    <property type="match status" value="1"/>
</dbReference>
<evidence type="ECO:0000256" key="3">
    <source>
        <dbReference type="ARBA" id="ARBA00007275"/>
    </source>
</evidence>
<dbReference type="PANTHER" id="PTHR11839">
    <property type="entry name" value="UDP/ADP-SUGAR PYROPHOSPHATASE"/>
    <property type="match status" value="1"/>
</dbReference>
<feature type="domain" description="Nudix hydrolase" evidence="9">
    <location>
        <begin position="44"/>
        <end position="184"/>
    </location>
</feature>
<evidence type="ECO:0000256" key="2">
    <source>
        <dbReference type="ARBA" id="ARBA00001946"/>
    </source>
</evidence>
<evidence type="ECO:0000256" key="1">
    <source>
        <dbReference type="ARBA" id="ARBA00000847"/>
    </source>
</evidence>
<comment type="cofactor">
    <cofactor evidence="2">
        <name>Mg(2+)</name>
        <dbReference type="ChEBI" id="CHEBI:18420"/>
    </cofactor>
</comment>